<evidence type="ECO:0000256" key="1">
    <source>
        <dbReference type="SAM" id="MobiDB-lite"/>
    </source>
</evidence>
<dbReference type="EMBL" id="FUEG01000001">
    <property type="protein sequence ID" value="SJK97339.1"/>
    <property type="molecule type" value="Genomic_DNA"/>
</dbReference>
<organism evidence="2 3">
    <name type="scientific">Armillaria ostoyae</name>
    <name type="common">Armillaria root rot fungus</name>
    <dbReference type="NCBI Taxonomy" id="47428"/>
    <lineage>
        <taxon>Eukaryota</taxon>
        <taxon>Fungi</taxon>
        <taxon>Dikarya</taxon>
        <taxon>Basidiomycota</taxon>
        <taxon>Agaricomycotina</taxon>
        <taxon>Agaricomycetes</taxon>
        <taxon>Agaricomycetidae</taxon>
        <taxon>Agaricales</taxon>
        <taxon>Marasmiineae</taxon>
        <taxon>Physalacriaceae</taxon>
        <taxon>Armillaria</taxon>
    </lineage>
</organism>
<dbReference type="AlphaFoldDB" id="A0A284QLJ0"/>
<name>A0A284QLJ0_ARMOS</name>
<feature type="region of interest" description="Disordered" evidence="1">
    <location>
        <begin position="1"/>
        <end position="24"/>
    </location>
</feature>
<accession>A0A284QLJ0</accession>
<gene>
    <name evidence="2" type="ORF">ARMOST_00591</name>
</gene>
<keyword evidence="3" id="KW-1185">Reference proteome</keyword>
<proteinExistence type="predicted"/>
<dbReference type="Proteomes" id="UP000219338">
    <property type="component" value="Unassembled WGS sequence"/>
</dbReference>
<dbReference type="STRING" id="47428.A0A284QLJ0"/>
<sequence length="214" mass="24576">MGGQYAGGADATRDQGGHVEPPDAADLKLWSLPRGPGAPMPPDLLNLWDMGPTQTNPWNELKPKIVQEPTPFKGESVDVRQFFNQCKMYFELHQHWLTSSPHCIVFCASRFEGEAQRYPLYADFKKAVHDRFFQDADTKLKYQALKKLCQTDFKSGEVFFQKFEKLTLEADIIDNEGQMAQMIEEAVCKTAKDTIYAQPNRLPNTYDEWKRHIL</sequence>
<feature type="compositionally biased region" description="Basic and acidic residues" evidence="1">
    <location>
        <begin position="11"/>
        <end position="21"/>
    </location>
</feature>
<protein>
    <recommendedName>
        <fullName evidence="4">Retrotransposon gag domain-containing protein</fullName>
    </recommendedName>
</protein>
<reference evidence="3" key="1">
    <citation type="journal article" date="2017" name="Nat. Ecol. Evol.">
        <title>Genome expansion and lineage-specific genetic innovations in the forest pathogenic fungi Armillaria.</title>
        <authorList>
            <person name="Sipos G."/>
            <person name="Prasanna A.N."/>
            <person name="Walter M.C."/>
            <person name="O'Connor E."/>
            <person name="Balint B."/>
            <person name="Krizsan K."/>
            <person name="Kiss B."/>
            <person name="Hess J."/>
            <person name="Varga T."/>
            <person name="Slot J."/>
            <person name="Riley R."/>
            <person name="Boka B."/>
            <person name="Rigling D."/>
            <person name="Barry K."/>
            <person name="Lee J."/>
            <person name="Mihaltcheva S."/>
            <person name="LaButti K."/>
            <person name="Lipzen A."/>
            <person name="Waldron R."/>
            <person name="Moloney N.M."/>
            <person name="Sperisen C."/>
            <person name="Kredics L."/>
            <person name="Vagvoelgyi C."/>
            <person name="Patrignani A."/>
            <person name="Fitzpatrick D."/>
            <person name="Nagy I."/>
            <person name="Doyle S."/>
            <person name="Anderson J.B."/>
            <person name="Grigoriev I.V."/>
            <person name="Gueldener U."/>
            <person name="Muensterkoetter M."/>
            <person name="Nagy L.G."/>
        </authorList>
    </citation>
    <scope>NUCLEOTIDE SEQUENCE [LARGE SCALE GENOMIC DNA]</scope>
    <source>
        <strain evidence="3">C18/9</strain>
    </source>
</reference>
<evidence type="ECO:0000313" key="3">
    <source>
        <dbReference type="Proteomes" id="UP000219338"/>
    </source>
</evidence>
<evidence type="ECO:0000313" key="2">
    <source>
        <dbReference type="EMBL" id="SJK97339.1"/>
    </source>
</evidence>
<evidence type="ECO:0008006" key="4">
    <source>
        <dbReference type="Google" id="ProtNLM"/>
    </source>
</evidence>
<dbReference type="OrthoDB" id="3069970at2759"/>